<proteinExistence type="inferred from homology"/>
<comment type="similarity">
    <text evidence="1 7">Belongs to the bacterial ribosomal protein bS20 family.</text>
</comment>
<dbReference type="NCBIfam" id="TIGR00029">
    <property type="entry name" value="S20"/>
    <property type="match status" value="1"/>
</dbReference>
<evidence type="ECO:0000256" key="2">
    <source>
        <dbReference type="ARBA" id="ARBA00022730"/>
    </source>
</evidence>
<organism evidence="8 9">
    <name type="scientific">Candidatus Kaiserbacteria bacterium RIFCSPHIGHO2_01_FULL_53_29</name>
    <dbReference type="NCBI Taxonomy" id="1798480"/>
    <lineage>
        <taxon>Bacteria</taxon>
        <taxon>Candidatus Kaiseribacteriota</taxon>
    </lineage>
</organism>
<dbReference type="SUPFAM" id="SSF46992">
    <property type="entry name" value="Ribosomal protein S20"/>
    <property type="match status" value="1"/>
</dbReference>
<comment type="caution">
    <text evidence="8">The sequence shown here is derived from an EMBL/GenBank/DDBJ whole genome shotgun (WGS) entry which is preliminary data.</text>
</comment>
<evidence type="ECO:0000256" key="5">
    <source>
        <dbReference type="ARBA" id="ARBA00023274"/>
    </source>
</evidence>
<keyword evidence="2 7" id="KW-0699">rRNA-binding</keyword>
<dbReference type="InterPro" id="IPR002583">
    <property type="entry name" value="Ribosomal_bS20"/>
</dbReference>
<dbReference type="GO" id="GO:0015935">
    <property type="term" value="C:small ribosomal subunit"/>
    <property type="evidence" value="ECO:0007669"/>
    <property type="project" value="TreeGrafter"/>
</dbReference>
<evidence type="ECO:0000256" key="7">
    <source>
        <dbReference type="HAMAP-Rule" id="MF_00500"/>
    </source>
</evidence>
<evidence type="ECO:0000256" key="3">
    <source>
        <dbReference type="ARBA" id="ARBA00022884"/>
    </source>
</evidence>
<dbReference type="STRING" id="1798480.A2851_05050"/>
<accession>A0A1F6CTF6</accession>
<dbReference type="Gene3D" id="1.20.58.110">
    <property type="entry name" value="Ribosomal protein S20"/>
    <property type="match status" value="1"/>
</dbReference>
<dbReference type="GO" id="GO:0003735">
    <property type="term" value="F:structural constituent of ribosome"/>
    <property type="evidence" value="ECO:0007669"/>
    <property type="project" value="InterPro"/>
</dbReference>
<gene>
    <name evidence="7" type="primary">rpsT</name>
    <name evidence="8" type="ORF">A2851_05050</name>
</gene>
<dbReference type="PANTHER" id="PTHR33398:SF1">
    <property type="entry name" value="SMALL RIBOSOMAL SUBUNIT PROTEIN BS20C"/>
    <property type="match status" value="1"/>
</dbReference>
<evidence type="ECO:0000256" key="1">
    <source>
        <dbReference type="ARBA" id="ARBA00007634"/>
    </source>
</evidence>
<dbReference type="Pfam" id="PF01649">
    <property type="entry name" value="Ribosomal_S20p"/>
    <property type="match status" value="1"/>
</dbReference>
<dbReference type="GO" id="GO:0070181">
    <property type="term" value="F:small ribosomal subunit rRNA binding"/>
    <property type="evidence" value="ECO:0007669"/>
    <property type="project" value="TreeGrafter"/>
</dbReference>
<evidence type="ECO:0000313" key="9">
    <source>
        <dbReference type="Proteomes" id="UP000176863"/>
    </source>
</evidence>
<dbReference type="InterPro" id="IPR036510">
    <property type="entry name" value="Ribosomal_bS20_sf"/>
</dbReference>
<reference evidence="8 9" key="1">
    <citation type="journal article" date="2016" name="Nat. Commun.">
        <title>Thousands of microbial genomes shed light on interconnected biogeochemical processes in an aquifer system.</title>
        <authorList>
            <person name="Anantharaman K."/>
            <person name="Brown C.T."/>
            <person name="Hug L.A."/>
            <person name="Sharon I."/>
            <person name="Castelle C.J."/>
            <person name="Probst A.J."/>
            <person name="Thomas B.C."/>
            <person name="Singh A."/>
            <person name="Wilkins M.J."/>
            <person name="Karaoz U."/>
            <person name="Brodie E.L."/>
            <person name="Williams K.H."/>
            <person name="Hubbard S.S."/>
            <person name="Banfield J.F."/>
        </authorList>
    </citation>
    <scope>NUCLEOTIDE SEQUENCE [LARGE SCALE GENOMIC DNA]</scope>
</reference>
<protein>
    <recommendedName>
        <fullName evidence="6 7">Small ribosomal subunit protein bS20</fullName>
    </recommendedName>
</protein>
<dbReference type="PANTHER" id="PTHR33398">
    <property type="entry name" value="30S RIBOSOMAL PROTEIN S20"/>
    <property type="match status" value="1"/>
</dbReference>
<dbReference type="AlphaFoldDB" id="A0A1F6CTF6"/>
<dbReference type="HAMAP" id="MF_00500">
    <property type="entry name" value="Ribosomal_bS20"/>
    <property type="match status" value="1"/>
</dbReference>
<keyword evidence="4 7" id="KW-0689">Ribosomal protein</keyword>
<keyword evidence="3 7" id="KW-0694">RNA-binding</keyword>
<dbReference type="EMBL" id="MFKT01000029">
    <property type="protein sequence ID" value="OGG52387.1"/>
    <property type="molecule type" value="Genomic_DNA"/>
</dbReference>
<keyword evidence="5 7" id="KW-0687">Ribonucleoprotein</keyword>
<name>A0A1F6CTF6_9BACT</name>
<comment type="function">
    <text evidence="7">Binds directly to 16S ribosomal RNA.</text>
</comment>
<evidence type="ECO:0000313" key="8">
    <source>
        <dbReference type="EMBL" id="OGG52387.1"/>
    </source>
</evidence>
<sequence length="88" mass="9774">MANTRSAKKAQRVALRRRVHNVRRKGAMKMAVKQMDRFVGGKNSGDAEGQLKVLYQAVDKATKNGTIHRNTAARMKSRAARQLRALAA</sequence>
<evidence type="ECO:0000256" key="6">
    <source>
        <dbReference type="ARBA" id="ARBA00035136"/>
    </source>
</evidence>
<dbReference type="GO" id="GO:0006412">
    <property type="term" value="P:translation"/>
    <property type="evidence" value="ECO:0007669"/>
    <property type="project" value="UniProtKB-UniRule"/>
</dbReference>
<dbReference type="Proteomes" id="UP000176863">
    <property type="component" value="Unassembled WGS sequence"/>
</dbReference>
<evidence type="ECO:0000256" key="4">
    <source>
        <dbReference type="ARBA" id="ARBA00022980"/>
    </source>
</evidence>